<protein>
    <submittedName>
        <fullName evidence="1">Uncharacterized protein</fullName>
    </submittedName>
</protein>
<sequence>MLDESQKRLFDKGDTSWEEIYKNKNEYKRYREVTRLNEKYYEQCLYDSGFRFRPPLVWCLAQDGDNTKICMENMKYRN</sequence>
<evidence type="ECO:0000313" key="2">
    <source>
        <dbReference type="Proteomes" id="UP000092527"/>
    </source>
</evidence>
<reference evidence="1 2" key="1">
    <citation type="submission" date="2014-11" db="EMBL/GenBank/DDBJ databases">
        <title>Pan-genome of Gallibacterium spp.</title>
        <authorList>
            <person name="Kudirkiene E."/>
            <person name="Bojesen A.M."/>
        </authorList>
    </citation>
    <scope>NUCLEOTIDE SEQUENCE [LARGE SCALE GENOMIC DNA]</scope>
    <source>
        <strain evidence="1 2">18469/18</strain>
    </source>
</reference>
<accession>A0AB36E441</accession>
<gene>
    <name evidence="1" type="ORF">QV09_02075</name>
</gene>
<organism evidence="1 2">
    <name type="scientific">Gallibacterium salpingitidis</name>
    <dbReference type="NCBI Taxonomy" id="505341"/>
    <lineage>
        <taxon>Bacteria</taxon>
        <taxon>Pseudomonadati</taxon>
        <taxon>Pseudomonadota</taxon>
        <taxon>Gammaproteobacteria</taxon>
        <taxon>Pasteurellales</taxon>
        <taxon>Pasteurellaceae</taxon>
        <taxon>Gallibacterium</taxon>
    </lineage>
</organism>
<comment type="caution">
    <text evidence="1">The sequence shown here is derived from an EMBL/GenBank/DDBJ whole genome shotgun (WGS) entry which is preliminary data.</text>
</comment>
<proteinExistence type="predicted"/>
<name>A0AB36E441_9PAST</name>
<dbReference type="Proteomes" id="UP000092527">
    <property type="component" value="Unassembled WGS sequence"/>
</dbReference>
<dbReference type="AlphaFoldDB" id="A0AB36E441"/>
<dbReference type="RefSeq" id="WP_066421246.1">
    <property type="nucleotide sequence ID" value="NZ_JTJU01000010.1"/>
</dbReference>
<evidence type="ECO:0000313" key="1">
    <source>
        <dbReference type="EMBL" id="OBX11521.1"/>
    </source>
</evidence>
<dbReference type="EMBL" id="JTJU01000010">
    <property type="protein sequence ID" value="OBX11521.1"/>
    <property type="molecule type" value="Genomic_DNA"/>
</dbReference>